<dbReference type="Pfam" id="PF00583">
    <property type="entry name" value="Acetyltransf_1"/>
    <property type="match status" value="1"/>
</dbReference>
<dbReference type="InterPro" id="IPR016181">
    <property type="entry name" value="Acyl_CoA_acyltransferase"/>
</dbReference>
<keyword evidence="2" id="KW-0808">Transferase</keyword>
<dbReference type="EMBL" id="FOGJ01000061">
    <property type="protein sequence ID" value="SES44198.1"/>
    <property type="molecule type" value="Genomic_DNA"/>
</dbReference>
<gene>
    <name evidence="2" type="ORF">SAMN04487884_1613</name>
</gene>
<dbReference type="Proteomes" id="UP000182584">
    <property type="component" value="Unassembled WGS sequence"/>
</dbReference>
<dbReference type="PANTHER" id="PTHR43415:SF3">
    <property type="entry name" value="GNAT-FAMILY ACETYLTRANSFERASE"/>
    <property type="match status" value="1"/>
</dbReference>
<sequence>MIRLEKVTPKNWRLGLKVSDTQKDYVSNSANILARAWAYREENSEAFVIYDDKEPIGMTMYYDIDEMGAYDFSQFFIDERFQGNGYGFAAAKLVLEHMKKAGRFDKVVLCYIDGNDAAKNLYEKLGFHLTGDSDGDEIIMEMSFDGAI</sequence>
<protein>
    <submittedName>
        <fullName evidence="2">Diamine N-acetyltransferase</fullName>
    </submittedName>
</protein>
<dbReference type="PANTHER" id="PTHR43415">
    <property type="entry name" value="SPERMIDINE N(1)-ACETYLTRANSFERASE"/>
    <property type="match status" value="1"/>
</dbReference>
<dbReference type="OrthoDB" id="9127144at2"/>
<name>A0A1H9XDC0_BUTFI</name>
<evidence type="ECO:0000259" key="1">
    <source>
        <dbReference type="PROSITE" id="PS51186"/>
    </source>
</evidence>
<dbReference type="InterPro" id="IPR000182">
    <property type="entry name" value="GNAT_dom"/>
</dbReference>
<dbReference type="GO" id="GO:0016747">
    <property type="term" value="F:acyltransferase activity, transferring groups other than amino-acyl groups"/>
    <property type="evidence" value="ECO:0007669"/>
    <property type="project" value="InterPro"/>
</dbReference>
<organism evidence="2 3">
    <name type="scientific">Butyrivibrio fibrisolvens</name>
    <dbReference type="NCBI Taxonomy" id="831"/>
    <lineage>
        <taxon>Bacteria</taxon>
        <taxon>Bacillati</taxon>
        <taxon>Bacillota</taxon>
        <taxon>Clostridia</taxon>
        <taxon>Lachnospirales</taxon>
        <taxon>Lachnospiraceae</taxon>
        <taxon>Butyrivibrio</taxon>
    </lineage>
</organism>
<dbReference type="SUPFAM" id="SSF55729">
    <property type="entry name" value="Acyl-CoA N-acyltransferases (Nat)"/>
    <property type="match status" value="1"/>
</dbReference>
<dbReference type="PROSITE" id="PS51186">
    <property type="entry name" value="GNAT"/>
    <property type="match status" value="1"/>
</dbReference>
<dbReference type="RefSeq" id="WP_074759252.1">
    <property type="nucleotide sequence ID" value="NZ_FOGJ01000061.1"/>
</dbReference>
<evidence type="ECO:0000313" key="3">
    <source>
        <dbReference type="Proteomes" id="UP000182584"/>
    </source>
</evidence>
<reference evidence="2 3" key="1">
    <citation type="submission" date="2016-10" db="EMBL/GenBank/DDBJ databases">
        <authorList>
            <person name="de Groot N.N."/>
        </authorList>
    </citation>
    <scope>NUCLEOTIDE SEQUENCE [LARGE SCALE GENOMIC DNA]</scope>
    <source>
        <strain evidence="2 3">AR40</strain>
    </source>
</reference>
<dbReference type="CDD" id="cd04301">
    <property type="entry name" value="NAT_SF"/>
    <property type="match status" value="1"/>
</dbReference>
<dbReference type="AlphaFoldDB" id="A0A1H9XDC0"/>
<proteinExistence type="predicted"/>
<dbReference type="Gene3D" id="3.40.630.30">
    <property type="match status" value="1"/>
</dbReference>
<accession>A0A1H9XDC0</accession>
<evidence type="ECO:0000313" key="2">
    <source>
        <dbReference type="EMBL" id="SES44198.1"/>
    </source>
</evidence>
<feature type="domain" description="N-acetyltransferase" evidence="1">
    <location>
        <begin position="2"/>
        <end position="145"/>
    </location>
</feature>